<name>A0A9P7YNE2_9HELO</name>
<dbReference type="Pfam" id="PF07690">
    <property type="entry name" value="MFS_1"/>
    <property type="match status" value="1"/>
</dbReference>
<dbReference type="SUPFAM" id="SSF103473">
    <property type="entry name" value="MFS general substrate transporter"/>
    <property type="match status" value="1"/>
</dbReference>
<comment type="subcellular location">
    <subcellularLocation>
        <location evidence="1">Membrane</location>
        <topology evidence="1">Multi-pass membrane protein</topology>
    </subcellularLocation>
</comment>
<feature type="transmembrane region" description="Helical" evidence="3">
    <location>
        <begin position="248"/>
        <end position="269"/>
    </location>
</feature>
<dbReference type="EMBL" id="MU251400">
    <property type="protein sequence ID" value="KAG9236766.1"/>
    <property type="molecule type" value="Genomic_DNA"/>
</dbReference>
<dbReference type="InterPro" id="IPR011701">
    <property type="entry name" value="MFS"/>
</dbReference>
<feature type="transmembrane region" description="Helical" evidence="3">
    <location>
        <begin position="413"/>
        <end position="435"/>
    </location>
</feature>
<dbReference type="Proteomes" id="UP000824998">
    <property type="component" value="Unassembled WGS sequence"/>
</dbReference>
<keyword evidence="3" id="KW-0812">Transmembrane</keyword>
<evidence type="ECO:0000313" key="6">
    <source>
        <dbReference type="Proteomes" id="UP000824998"/>
    </source>
</evidence>
<accession>A0A9P7YNE2</accession>
<feature type="transmembrane region" description="Helical" evidence="3">
    <location>
        <begin position="281"/>
        <end position="303"/>
    </location>
</feature>
<evidence type="ECO:0000313" key="5">
    <source>
        <dbReference type="EMBL" id="KAG9236766.1"/>
    </source>
</evidence>
<evidence type="ECO:0000259" key="4">
    <source>
        <dbReference type="PROSITE" id="PS50850"/>
    </source>
</evidence>
<organism evidence="5 6">
    <name type="scientific">Amylocarpus encephaloides</name>
    <dbReference type="NCBI Taxonomy" id="45428"/>
    <lineage>
        <taxon>Eukaryota</taxon>
        <taxon>Fungi</taxon>
        <taxon>Dikarya</taxon>
        <taxon>Ascomycota</taxon>
        <taxon>Pezizomycotina</taxon>
        <taxon>Leotiomycetes</taxon>
        <taxon>Helotiales</taxon>
        <taxon>Helotiales incertae sedis</taxon>
        <taxon>Amylocarpus</taxon>
    </lineage>
</organism>
<evidence type="ECO:0000256" key="1">
    <source>
        <dbReference type="ARBA" id="ARBA00004141"/>
    </source>
</evidence>
<feature type="transmembrane region" description="Helical" evidence="3">
    <location>
        <begin position="372"/>
        <end position="393"/>
    </location>
</feature>
<sequence length="441" mass="47019">MTTTSNVALQELEETLQGVDRLHNPNHGPEFSLPPADSGKDAWLFLTACFILEALIWGFPFSFGVFQEYYSTHEPFSSDPSGIAVIGTTATGIMYLFAVPLAVAYNKWSWLANASKWAGIPLMASGLVAASFANNVKTLVMTQGVLYALGGAVVYSPALIFLDQWFVRRKGLAFGVMWAGTGVGGLTIPFIMNSLLSRFGFRTTLRIWAVTNLVLTSPFIYFLRPRLPVGPVSHSPRRGLNFLRTSTFWILFIGLTAESLGYFIPGIYLPSFARALGLSPAIGTLLVALINAAGVSGTVFMGWLIDRFHVATIVLICSVGAAASVFLGWGLSNALPLLCIFSILYGFFAGGYVSTNAGFLKIIKQKDQSTDVGALIGMLSAGRGLGALVSGPLSEALLRGSPWKGEADFGYGSGFGSLIVFTGVTATVGAAGFLGRRVGWV</sequence>
<dbReference type="GO" id="GO:0022857">
    <property type="term" value="F:transmembrane transporter activity"/>
    <property type="evidence" value="ECO:0007669"/>
    <property type="project" value="InterPro"/>
</dbReference>
<dbReference type="AlphaFoldDB" id="A0A9P7YNE2"/>
<feature type="domain" description="Major facilitator superfamily (MFS) profile" evidence="4">
    <location>
        <begin position="247"/>
        <end position="441"/>
    </location>
</feature>
<keyword evidence="3" id="KW-1133">Transmembrane helix</keyword>
<evidence type="ECO:0000256" key="2">
    <source>
        <dbReference type="ARBA" id="ARBA00006727"/>
    </source>
</evidence>
<reference evidence="5" key="1">
    <citation type="journal article" date="2021" name="IMA Fungus">
        <title>Genomic characterization of three marine fungi, including Emericellopsis atlantica sp. nov. with signatures of a generalist lifestyle and marine biomass degradation.</title>
        <authorList>
            <person name="Hagestad O.C."/>
            <person name="Hou L."/>
            <person name="Andersen J.H."/>
            <person name="Hansen E.H."/>
            <person name="Altermark B."/>
            <person name="Li C."/>
            <person name="Kuhnert E."/>
            <person name="Cox R.J."/>
            <person name="Crous P.W."/>
            <person name="Spatafora J.W."/>
            <person name="Lail K."/>
            <person name="Amirebrahimi M."/>
            <person name="Lipzen A."/>
            <person name="Pangilinan J."/>
            <person name="Andreopoulos W."/>
            <person name="Hayes R.D."/>
            <person name="Ng V."/>
            <person name="Grigoriev I.V."/>
            <person name="Jackson S.A."/>
            <person name="Sutton T.D.S."/>
            <person name="Dobson A.D.W."/>
            <person name="Rama T."/>
        </authorList>
    </citation>
    <scope>NUCLEOTIDE SEQUENCE</scope>
    <source>
        <strain evidence="5">TRa018bII</strain>
    </source>
</reference>
<feature type="transmembrane region" description="Helical" evidence="3">
    <location>
        <begin position="83"/>
        <end position="105"/>
    </location>
</feature>
<dbReference type="PANTHER" id="PTHR11360:SF287">
    <property type="entry name" value="MFS MONOCARBOXYLATE TRANSPORTER"/>
    <property type="match status" value="1"/>
</dbReference>
<proteinExistence type="inferred from homology"/>
<feature type="transmembrane region" description="Helical" evidence="3">
    <location>
        <begin position="174"/>
        <end position="195"/>
    </location>
</feature>
<dbReference type="InterPro" id="IPR036259">
    <property type="entry name" value="MFS_trans_sf"/>
</dbReference>
<dbReference type="InterPro" id="IPR050327">
    <property type="entry name" value="Proton-linked_MCT"/>
</dbReference>
<evidence type="ECO:0000256" key="3">
    <source>
        <dbReference type="SAM" id="Phobius"/>
    </source>
</evidence>
<keyword evidence="6" id="KW-1185">Reference proteome</keyword>
<feature type="transmembrane region" description="Helical" evidence="3">
    <location>
        <begin position="42"/>
        <end position="63"/>
    </location>
</feature>
<dbReference type="PROSITE" id="PS50850">
    <property type="entry name" value="MFS"/>
    <property type="match status" value="1"/>
</dbReference>
<keyword evidence="3" id="KW-0472">Membrane</keyword>
<gene>
    <name evidence="5" type="ORF">BJ875DRAFT_207222</name>
</gene>
<comment type="caution">
    <text evidence="5">The sequence shown here is derived from an EMBL/GenBank/DDBJ whole genome shotgun (WGS) entry which is preliminary data.</text>
</comment>
<comment type="similarity">
    <text evidence="2">Belongs to the major facilitator superfamily. Monocarboxylate porter (TC 2.A.1.13) family.</text>
</comment>
<dbReference type="Gene3D" id="1.20.1250.20">
    <property type="entry name" value="MFS general substrate transporter like domains"/>
    <property type="match status" value="2"/>
</dbReference>
<dbReference type="InterPro" id="IPR020846">
    <property type="entry name" value="MFS_dom"/>
</dbReference>
<feature type="transmembrane region" description="Helical" evidence="3">
    <location>
        <begin position="335"/>
        <end position="360"/>
    </location>
</feature>
<dbReference type="PANTHER" id="PTHR11360">
    <property type="entry name" value="MONOCARBOXYLATE TRANSPORTER"/>
    <property type="match status" value="1"/>
</dbReference>
<feature type="transmembrane region" description="Helical" evidence="3">
    <location>
        <begin position="310"/>
        <end position="329"/>
    </location>
</feature>
<dbReference type="GO" id="GO:0016020">
    <property type="term" value="C:membrane"/>
    <property type="evidence" value="ECO:0007669"/>
    <property type="project" value="UniProtKB-SubCell"/>
</dbReference>
<dbReference type="OrthoDB" id="2213137at2759"/>
<feature type="transmembrane region" description="Helical" evidence="3">
    <location>
        <begin position="207"/>
        <end position="227"/>
    </location>
</feature>
<feature type="transmembrane region" description="Helical" evidence="3">
    <location>
        <begin position="117"/>
        <end position="133"/>
    </location>
</feature>
<feature type="transmembrane region" description="Helical" evidence="3">
    <location>
        <begin position="145"/>
        <end position="162"/>
    </location>
</feature>
<protein>
    <submittedName>
        <fullName evidence="5">MFS monocarboxylate transporter</fullName>
    </submittedName>
</protein>